<evidence type="ECO:0000313" key="2">
    <source>
        <dbReference type="Proteomes" id="UP000189735"/>
    </source>
</evidence>
<dbReference type="InterPro" id="IPR012349">
    <property type="entry name" value="Split_barrel_FMN-bd"/>
</dbReference>
<reference evidence="2" key="1">
    <citation type="submission" date="2017-02" db="EMBL/GenBank/DDBJ databases">
        <authorList>
            <person name="Varghese N."/>
            <person name="Submissions S."/>
        </authorList>
    </citation>
    <scope>NUCLEOTIDE SEQUENCE [LARGE SCALE GENOMIC DNA]</scope>
    <source>
        <strain evidence="2">VKM Ac-2052</strain>
    </source>
</reference>
<evidence type="ECO:0000313" key="1">
    <source>
        <dbReference type="EMBL" id="SKA99688.1"/>
    </source>
</evidence>
<gene>
    <name evidence="1" type="ORF">SAMN06295879_2871</name>
</gene>
<proteinExistence type="predicted"/>
<sequence length="170" mass="18901">MVERSRDVDGWSPQGPVTELSDARSWLLIRGTNLGRIGLSRDNNPEIYPVYYYSDGDRIVFRTAAGTKLVDLTSNDSVVFEVDAPTDDGTWSVIVHGRARILNDVSTQAAAVSSLPEWVPTEPYVFVEVTPRTIAGRWFHRRLRMARADEPDIGGLKSRSNDPPSKKLGS</sequence>
<accession>A0A1T4YDR4</accession>
<dbReference type="Pfam" id="PF12900">
    <property type="entry name" value="Pyridox_ox_2"/>
    <property type="match status" value="1"/>
</dbReference>
<dbReference type="EMBL" id="FUYG01000007">
    <property type="protein sequence ID" value="SKA99688.1"/>
    <property type="molecule type" value="Genomic_DNA"/>
</dbReference>
<name>A0A1T4YDR4_9MICO</name>
<protein>
    <submittedName>
        <fullName evidence="1">Nitroimidazol reductase NimA, pyridoxamine 5'-phosphate oxidase superfamily</fullName>
    </submittedName>
</protein>
<organism evidence="1 2">
    <name type="scientific">Agreia bicolorata</name>
    <dbReference type="NCBI Taxonomy" id="110935"/>
    <lineage>
        <taxon>Bacteria</taxon>
        <taxon>Bacillati</taxon>
        <taxon>Actinomycetota</taxon>
        <taxon>Actinomycetes</taxon>
        <taxon>Micrococcales</taxon>
        <taxon>Microbacteriaceae</taxon>
        <taxon>Agreia</taxon>
    </lineage>
</organism>
<dbReference type="AlphaFoldDB" id="A0A1T4YDR4"/>
<dbReference type="InterPro" id="IPR024747">
    <property type="entry name" value="Pyridox_Oxase-rel"/>
</dbReference>
<dbReference type="SUPFAM" id="SSF50475">
    <property type="entry name" value="FMN-binding split barrel"/>
    <property type="match status" value="1"/>
</dbReference>
<dbReference type="Proteomes" id="UP000189735">
    <property type="component" value="Unassembled WGS sequence"/>
</dbReference>
<dbReference type="Gene3D" id="2.30.110.10">
    <property type="entry name" value="Electron Transport, Fmn-binding Protein, Chain A"/>
    <property type="match status" value="1"/>
</dbReference>